<accession>A0A7X0VCT1</accession>
<evidence type="ECO:0000313" key="1">
    <source>
        <dbReference type="EMBL" id="MBB6669247.1"/>
    </source>
</evidence>
<sequence>MPAKSRMSIEEAKKWMGQPVCVVLKDGSYYVGYITKADHGSIYLAGQKGRTKMKRSSSSRSHRARIAGLFSGLGATGTSAAFPFNQGLGGLLGGGTGGGGLGNVGGGGLMGKFGKMWPGIRMGFGMLKTIMPLLGGFGI</sequence>
<dbReference type="AlphaFoldDB" id="A0A7X0VCT1"/>
<organism evidence="1 2">
    <name type="scientific">Cohnella nanjingensis</name>
    <dbReference type="NCBI Taxonomy" id="1387779"/>
    <lineage>
        <taxon>Bacteria</taxon>
        <taxon>Bacillati</taxon>
        <taxon>Bacillota</taxon>
        <taxon>Bacilli</taxon>
        <taxon>Bacillales</taxon>
        <taxon>Paenibacillaceae</taxon>
        <taxon>Cohnella</taxon>
    </lineage>
</organism>
<comment type="caution">
    <text evidence="1">The sequence shown here is derived from an EMBL/GenBank/DDBJ whole genome shotgun (WGS) entry which is preliminary data.</text>
</comment>
<proteinExistence type="predicted"/>
<reference evidence="1 2" key="1">
    <citation type="submission" date="2020-08" db="EMBL/GenBank/DDBJ databases">
        <title>Cohnella phylogeny.</title>
        <authorList>
            <person name="Dunlap C."/>
        </authorList>
    </citation>
    <scope>NUCLEOTIDE SEQUENCE [LARGE SCALE GENOMIC DNA]</scope>
    <source>
        <strain evidence="1 2">DSM 28246</strain>
    </source>
</reference>
<name>A0A7X0VCT1_9BACL</name>
<keyword evidence="2" id="KW-1185">Reference proteome</keyword>
<dbReference type="Proteomes" id="UP000547209">
    <property type="component" value="Unassembled WGS sequence"/>
</dbReference>
<gene>
    <name evidence="1" type="ORF">H7C19_00940</name>
</gene>
<evidence type="ECO:0000313" key="2">
    <source>
        <dbReference type="Proteomes" id="UP000547209"/>
    </source>
</evidence>
<protein>
    <submittedName>
        <fullName evidence="1">Uncharacterized protein</fullName>
    </submittedName>
</protein>
<dbReference type="EMBL" id="JACJVP010000001">
    <property type="protein sequence ID" value="MBB6669247.1"/>
    <property type="molecule type" value="Genomic_DNA"/>
</dbReference>
<dbReference type="RefSeq" id="WP_185140677.1">
    <property type="nucleotide sequence ID" value="NZ_JACJVP010000001.1"/>
</dbReference>